<comment type="caution">
    <text evidence="2">The sequence shown here is derived from an EMBL/GenBank/DDBJ whole genome shotgun (WGS) entry which is preliminary data.</text>
</comment>
<gene>
    <name evidence="2" type="ORF">AB1Y20_012999</name>
</gene>
<dbReference type="Pfam" id="PF24785">
    <property type="entry name" value="RXYLT1_C"/>
    <property type="match status" value="1"/>
</dbReference>
<dbReference type="InterPro" id="IPR057538">
    <property type="entry name" value="RXYLT1_C"/>
</dbReference>
<sequence length="562" mass="62988">MGRWTASHSERAPSKFGQVAMRVRVLFLSALAHAAVTPMHEGEGAIQPLPFGAIHDRALESRAASLLDASATPIDVFVMDGEYPEVKQPQNVVNYLSDVLKADQPAYGNVPWRIQKVPVDETATARSNKSADEAFFDAMLPRLQPGSVVVLTSLDLQHPGIDEKLDARIFIRESPLRSMPRLWKLLNVSVPLQIILYLDPGCGLEWPNSTHHVLYRTMWCNQTHAEWLASREREPALGSGSGGELPWLRSFPFMTSYNDGKLGELEELQKVGVASRGYLWNYVGSLTYEKPTRQLLKQVVEREWSKFDEVAQRIMQGAPPRPAGERFVFNVSMTCYADSTSVCTKTPKEQMINLTFSQLLGDSVLCLCPAGDMWDSYRMWEAMEAGTIPVVDDMNQIRYKSCDGPSGHFLYENPYAISYKSPEELPALLESLAAQPGGLAARQKGLIAWLAQHKAEKRQELLSTAYAMRAATHNPAMWKPRTQCTIERLSPEEVANENFQLAQYWRRPQNFTDSPYLENLDTKHGMYGRRNWSANKTVDPDEPCLSAGCSPPLIHSITCGPQ</sequence>
<reference evidence="2 3" key="1">
    <citation type="journal article" date="2024" name="Science">
        <title>Giant polyketide synthase enzymes in the biosynthesis of giant marine polyether toxins.</title>
        <authorList>
            <person name="Fallon T.R."/>
            <person name="Shende V.V."/>
            <person name="Wierzbicki I.H."/>
            <person name="Pendleton A.L."/>
            <person name="Watervoot N.F."/>
            <person name="Auber R.P."/>
            <person name="Gonzalez D.J."/>
            <person name="Wisecaver J.H."/>
            <person name="Moore B.S."/>
        </authorList>
    </citation>
    <scope>NUCLEOTIDE SEQUENCE [LARGE SCALE GENOMIC DNA]</scope>
    <source>
        <strain evidence="2 3">12B1</strain>
    </source>
</reference>
<dbReference type="Proteomes" id="UP001515480">
    <property type="component" value="Unassembled WGS sequence"/>
</dbReference>
<protein>
    <recommendedName>
        <fullName evidence="1">RXYLT1 C-terminal domain-containing protein</fullName>
    </recommendedName>
</protein>
<dbReference type="AlphaFoldDB" id="A0AB34IKA0"/>
<dbReference type="EMBL" id="JBGBPQ010000023">
    <property type="protein sequence ID" value="KAL1500335.1"/>
    <property type="molecule type" value="Genomic_DNA"/>
</dbReference>
<evidence type="ECO:0000313" key="3">
    <source>
        <dbReference type="Proteomes" id="UP001515480"/>
    </source>
</evidence>
<evidence type="ECO:0000313" key="2">
    <source>
        <dbReference type="EMBL" id="KAL1500335.1"/>
    </source>
</evidence>
<feature type="domain" description="RXYLT1 C-terminal" evidence="1">
    <location>
        <begin position="353"/>
        <end position="463"/>
    </location>
</feature>
<organism evidence="2 3">
    <name type="scientific">Prymnesium parvum</name>
    <name type="common">Toxic golden alga</name>
    <dbReference type="NCBI Taxonomy" id="97485"/>
    <lineage>
        <taxon>Eukaryota</taxon>
        <taxon>Haptista</taxon>
        <taxon>Haptophyta</taxon>
        <taxon>Prymnesiophyceae</taxon>
        <taxon>Prymnesiales</taxon>
        <taxon>Prymnesiaceae</taxon>
        <taxon>Prymnesium</taxon>
    </lineage>
</organism>
<accession>A0AB34IKA0</accession>
<name>A0AB34IKA0_PRYPA</name>
<keyword evidence="3" id="KW-1185">Reference proteome</keyword>
<proteinExistence type="predicted"/>
<evidence type="ECO:0000259" key="1">
    <source>
        <dbReference type="Pfam" id="PF24785"/>
    </source>
</evidence>